<geneLocation type="plasmid" evidence="1 2">
    <name>unnamed3</name>
</geneLocation>
<sequence>MERQRELERLDRLAKGLDAQFRILGIRFGWDAILGLLPGVGDVATTIPSALIIHRAWRLGVPRHVLLHMCANTGVDMLVGSIPLLGSVFDVAFRANLRNIALIRRHLNDLP</sequence>
<dbReference type="Pfam" id="PF13430">
    <property type="entry name" value="DUF4112"/>
    <property type="match status" value="1"/>
</dbReference>
<dbReference type="KEGG" id="fap:GR316_12925"/>
<gene>
    <name evidence="1" type="ORF">GR316_12925</name>
</gene>
<dbReference type="Proteomes" id="UP000679284">
    <property type="component" value="Plasmid unnamed3"/>
</dbReference>
<dbReference type="AlphaFoldDB" id="A0A8J8MVQ5"/>
<protein>
    <submittedName>
        <fullName evidence="1">DUF4112 domain-containing protein</fullName>
    </submittedName>
</protein>
<evidence type="ECO:0000313" key="1">
    <source>
        <dbReference type="EMBL" id="QUS37281.1"/>
    </source>
</evidence>
<proteinExistence type="predicted"/>
<dbReference type="PANTHER" id="PTHR35519:SF2">
    <property type="entry name" value="PH DOMAIN PROTEIN"/>
    <property type="match status" value="1"/>
</dbReference>
<evidence type="ECO:0000313" key="2">
    <source>
        <dbReference type="Proteomes" id="UP000679284"/>
    </source>
</evidence>
<organism evidence="1 2">
    <name type="scientific">Falsirhodobacter algicola</name>
    <dbReference type="NCBI Taxonomy" id="2692330"/>
    <lineage>
        <taxon>Bacteria</taxon>
        <taxon>Pseudomonadati</taxon>
        <taxon>Pseudomonadota</taxon>
        <taxon>Alphaproteobacteria</taxon>
        <taxon>Rhodobacterales</taxon>
        <taxon>Paracoccaceae</taxon>
        <taxon>Falsirhodobacter</taxon>
    </lineage>
</organism>
<accession>A0A8J8MVQ5</accession>
<name>A0A8J8MVQ5_9RHOB</name>
<dbReference type="EMBL" id="CP047292">
    <property type="protein sequence ID" value="QUS37281.1"/>
    <property type="molecule type" value="Genomic_DNA"/>
</dbReference>
<keyword evidence="2" id="KW-1185">Reference proteome</keyword>
<keyword evidence="1" id="KW-0614">Plasmid</keyword>
<dbReference type="PANTHER" id="PTHR35519">
    <property type="entry name" value="MEMBRANE PROTEINS"/>
    <property type="match status" value="1"/>
</dbReference>
<reference evidence="1" key="1">
    <citation type="submission" date="2020-01" db="EMBL/GenBank/DDBJ databases">
        <authorList>
            <person name="Yang Y."/>
            <person name="Kwon Y.M."/>
        </authorList>
    </citation>
    <scope>NUCLEOTIDE SEQUENCE</scope>
    <source>
        <strain evidence="1">PG104</strain>
        <plasmid evidence="1">unnamed3</plasmid>
    </source>
</reference>
<dbReference type="InterPro" id="IPR025187">
    <property type="entry name" value="DUF4112"/>
</dbReference>
<dbReference type="RefSeq" id="WP_211785542.1">
    <property type="nucleotide sequence ID" value="NZ_CP047292.1"/>
</dbReference>